<dbReference type="AlphaFoldDB" id="A0A5N5G1K2"/>
<reference evidence="1 2" key="1">
    <citation type="submission" date="2019-09" db="EMBL/GenBank/DDBJ databases">
        <authorList>
            <person name="Ou C."/>
        </authorList>
    </citation>
    <scope>NUCLEOTIDE SEQUENCE [LARGE SCALE GENOMIC DNA]</scope>
    <source>
        <strain evidence="1">S2</strain>
        <tissue evidence="1">Leaf</tissue>
    </source>
</reference>
<evidence type="ECO:0000313" key="2">
    <source>
        <dbReference type="Proteomes" id="UP000327157"/>
    </source>
</evidence>
<proteinExistence type="predicted"/>
<evidence type="ECO:0000313" key="1">
    <source>
        <dbReference type="EMBL" id="KAB2609279.1"/>
    </source>
</evidence>
<dbReference type="EMBL" id="SMOL01000553">
    <property type="protein sequence ID" value="KAB2609279.1"/>
    <property type="molecule type" value="Genomic_DNA"/>
</dbReference>
<reference evidence="2" key="2">
    <citation type="submission" date="2019-10" db="EMBL/GenBank/DDBJ databases">
        <title>A de novo genome assembly of a pear dwarfing rootstock.</title>
        <authorList>
            <person name="Wang F."/>
            <person name="Wang J."/>
            <person name="Li S."/>
            <person name="Zhang Y."/>
            <person name="Fang M."/>
            <person name="Ma L."/>
            <person name="Zhao Y."/>
            <person name="Jiang S."/>
        </authorList>
    </citation>
    <scope>NUCLEOTIDE SEQUENCE [LARGE SCALE GENOMIC DNA]</scope>
</reference>
<name>A0A5N5G1K2_9ROSA</name>
<accession>A0A5N5G1K2</accession>
<sequence>MEDEDYVLVEIVENLEIQEEDSKSTSVTESTSKDVVLNDVYVAVGKDDTDVLNWTLDNAASPGSTRVFLVHFFPPISHIPVNYNKRSNLLQKYVNLCNDAKVTVETMLLESNCTAKLFLHLIPVLSITHLFVKNNAPDFCEISIVHEGNKVEVNQQVNGPTTPENTDRFERSLLFSCFPVHGKAKIS</sequence>
<dbReference type="PANTHER" id="PTHR47382:SF1">
    <property type="entry name" value="USPA DOMAIN-CONTAINING PROTEIN"/>
    <property type="match status" value="1"/>
</dbReference>
<organism evidence="1 2">
    <name type="scientific">Pyrus ussuriensis x Pyrus communis</name>
    <dbReference type="NCBI Taxonomy" id="2448454"/>
    <lineage>
        <taxon>Eukaryota</taxon>
        <taxon>Viridiplantae</taxon>
        <taxon>Streptophyta</taxon>
        <taxon>Embryophyta</taxon>
        <taxon>Tracheophyta</taxon>
        <taxon>Spermatophyta</taxon>
        <taxon>Magnoliopsida</taxon>
        <taxon>eudicotyledons</taxon>
        <taxon>Gunneridae</taxon>
        <taxon>Pentapetalae</taxon>
        <taxon>rosids</taxon>
        <taxon>fabids</taxon>
        <taxon>Rosales</taxon>
        <taxon>Rosaceae</taxon>
        <taxon>Amygdaloideae</taxon>
        <taxon>Maleae</taxon>
        <taxon>Pyrus</taxon>
    </lineage>
</organism>
<protein>
    <submittedName>
        <fullName evidence="1">U-box domain-containing protein 52-like</fullName>
    </submittedName>
</protein>
<keyword evidence="2" id="KW-1185">Reference proteome</keyword>
<comment type="caution">
    <text evidence="1">The sequence shown here is derived from an EMBL/GenBank/DDBJ whole genome shotgun (WGS) entry which is preliminary data.</text>
</comment>
<dbReference type="PANTHER" id="PTHR47382">
    <property type="entry name" value="U-BOX DOMAIN-CONTAINING PROTEIN 52-LIKE"/>
    <property type="match status" value="1"/>
</dbReference>
<dbReference type="OrthoDB" id="1898565at2759"/>
<gene>
    <name evidence="1" type="ORF">D8674_012447</name>
</gene>
<dbReference type="Proteomes" id="UP000327157">
    <property type="component" value="Chromosome 14"/>
</dbReference>
<reference evidence="1 2" key="3">
    <citation type="submission" date="2019-11" db="EMBL/GenBank/DDBJ databases">
        <title>A de novo genome assembly of a pear dwarfing rootstock.</title>
        <authorList>
            <person name="Wang F."/>
            <person name="Wang J."/>
            <person name="Li S."/>
            <person name="Zhang Y."/>
            <person name="Fang M."/>
            <person name="Ma L."/>
            <person name="Zhao Y."/>
            <person name="Jiang S."/>
        </authorList>
    </citation>
    <scope>NUCLEOTIDE SEQUENCE [LARGE SCALE GENOMIC DNA]</scope>
    <source>
        <strain evidence="1">S2</strain>
        <tissue evidence="1">Leaf</tissue>
    </source>
</reference>